<dbReference type="PROSITE" id="PS51257">
    <property type="entry name" value="PROKAR_LIPOPROTEIN"/>
    <property type="match status" value="1"/>
</dbReference>
<evidence type="ECO:0000256" key="7">
    <source>
        <dbReference type="ARBA" id="ARBA00023288"/>
    </source>
</evidence>
<feature type="chain" id="PRO_5001478136" evidence="8">
    <location>
        <begin position="20"/>
        <end position="319"/>
    </location>
</feature>
<dbReference type="Gene3D" id="2.60.40.2630">
    <property type="match status" value="1"/>
</dbReference>
<gene>
    <name evidence="9" type="ORF">M124_3599</name>
</gene>
<protein>
    <submittedName>
        <fullName evidence="9">Fimbrillin-A associated anchor s Mfa1 and Mfa2 family protein</fullName>
    </submittedName>
</protein>
<keyword evidence="7" id="KW-0449">Lipoprotein</keyword>
<dbReference type="Pfam" id="PF08842">
    <property type="entry name" value="Mfa2"/>
    <property type="match status" value="1"/>
</dbReference>
<dbReference type="InterPro" id="IPR014941">
    <property type="entry name" value="FimB/Mfa2/Mfa3"/>
</dbReference>
<dbReference type="PATRIC" id="fig|1339315.3.peg.4245"/>
<evidence type="ECO:0000256" key="1">
    <source>
        <dbReference type="ARBA" id="ARBA00004442"/>
    </source>
</evidence>
<dbReference type="GO" id="GO:0009279">
    <property type="term" value="C:cell outer membrane"/>
    <property type="evidence" value="ECO:0007669"/>
    <property type="project" value="UniProtKB-SubCell"/>
</dbReference>
<dbReference type="AlphaFoldDB" id="A0A015SKF5"/>
<keyword evidence="4" id="KW-0472">Membrane</keyword>
<reference evidence="9 10" key="1">
    <citation type="submission" date="2014-02" db="EMBL/GenBank/DDBJ databases">
        <authorList>
            <person name="Sears C."/>
            <person name="Carroll K."/>
            <person name="Sack B.R."/>
            <person name="Qadri F."/>
            <person name="Myers L.L."/>
            <person name="Chung G.-T."/>
            <person name="Escheverria P."/>
            <person name="Fraser C.M."/>
            <person name="Sadzewicz L."/>
            <person name="Shefchek K.A."/>
            <person name="Tallon L."/>
            <person name="Das S.P."/>
            <person name="Daugherty S."/>
            <person name="Mongodin E.F."/>
        </authorList>
    </citation>
    <scope>NUCLEOTIDE SEQUENCE [LARGE SCALE GENOMIC DNA]</scope>
    <source>
        <strain evidence="10">3988T(B)14</strain>
    </source>
</reference>
<proteinExistence type="inferred from homology"/>
<evidence type="ECO:0000256" key="4">
    <source>
        <dbReference type="ARBA" id="ARBA00023136"/>
    </source>
</evidence>
<evidence type="ECO:0000256" key="6">
    <source>
        <dbReference type="ARBA" id="ARBA00023237"/>
    </source>
</evidence>
<comment type="similarity">
    <text evidence="2">Belongs to the bacteroidetes fimbrillin superfamily. FimB/Mfa2 family.</text>
</comment>
<feature type="signal peptide" evidence="8">
    <location>
        <begin position="1"/>
        <end position="19"/>
    </location>
</feature>
<dbReference type="EMBL" id="JGCY01000398">
    <property type="protein sequence ID" value="EXY72679.1"/>
    <property type="molecule type" value="Genomic_DNA"/>
</dbReference>
<evidence type="ECO:0000313" key="10">
    <source>
        <dbReference type="Proteomes" id="UP000020529"/>
    </source>
</evidence>
<organism evidence="9 10">
    <name type="scientific">Bacteroides fragilis str. 3988T(B)14</name>
    <dbReference type="NCBI Taxonomy" id="1339315"/>
    <lineage>
        <taxon>Bacteria</taxon>
        <taxon>Pseudomonadati</taxon>
        <taxon>Bacteroidota</taxon>
        <taxon>Bacteroidia</taxon>
        <taxon>Bacteroidales</taxon>
        <taxon>Bacteroidaceae</taxon>
        <taxon>Bacteroides</taxon>
    </lineage>
</organism>
<name>A0A015SKF5_BACFG</name>
<comment type="caution">
    <text evidence="9">The sequence shown here is derived from an EMBL/GenBank/DDBJ whole genome shotgun (WGS) entry which is preliminary data.</text>
</comment>
<evidence type="ECO:0000256" key="5">
    <source>
        <dbReference type="ARBA" id="ARBA00023139"/>
    </source>
</evidence>
<evidence type="ECO:0000313" key="9">
    <source>
        <dbReference type="EMBL" id="EXY72679.1"/>
    </source>
</evidence>
<accession>A0A015SKF5</accession>
<keyword evidence="5" id="KW-0564">Palmitate</keyword>
<dbReference type="RefSeq" id="WP_005814331.1">
    <property type="nucleotide sequence ID" value="NZ_JGCY01000398.1"/>
</dbReference>
<comment type="subcellular location">
    <subcellularLocation>
        <location evidence="1">Cell outer membrane</location>
    </subcellularLocation>
</comment>
<dbReference type="Proteomes" id="UP000020529">
    <property type="component" value="Unassembled WGS sequence"/>
</dbReference>
<evidence type="ECO:0000256" key="2">
    <source>
        <dbReference type="ARBA" id="ARBA00007248"/>
    </source>
</evidence>
<keyword evidence="6" id="KW-0998">Cell outer membrane</keyword>
<evidence type="ECO:0000256" key="8">
    <source>
        <dbReference type="SAM" id="SignalP"/>
    </source>
</evidence>
<keyword evidence="3 8" id="KW-0732">Signal</keyword>
<sequence length="319" mass="34968">MKKLMLLSLLSTFIFYSCSDDDSCTTCKEDNGNLVTPDLSVTLSDTQSPMTGVLEAYPCQAGGAIYYGNYIEGKLTPFPGMYYLQNGEIYGDKNREISLPVGTYNMIYWGTPKYEEPIYSNPVVVDPQITIGGDLSQQYFGLRKVSADTTYYPVFDLVYTVKPAHIGTEELSAAMQRVVAGLKVIVKNKNNGILSSSIAGMEVHVGGIAEKLNMYTAAPVNQTKTVSFPLVLSADGTQMSNATVMLFPSSAKPMFKLIIKLKNGNTKVYQQPLNAPLKANNKLTLTLTLGDIFSEETSGGFTIDNWQEENETIDIPTLE</sequence>
<evidence type="ECO:0000256" key="3">
    <source>
        <dbReference type="ARBA" id="ARBA00022729"/>
    </source>
</evidence>